<feature type="domain" description="Polysaccharide biosynthesis enzyme WcbI" evidence="1">
    <location>
        <begin position="37"/>
        <end position="237"/>
    </location>
</feature>
<evidence type="ECO:0000313" key="3">
    <source>
        <dbReference type="Proteomes" id="UP000029548"/>
    </source>
</evidence>
<name>A0A095XZI8_9CORY</name>
<dbReference type="Gene3D" id="3.40.50.12080">
    <property type="match status" value="1"/>
</dbReference>
<dbReference type="AlphaFoldDB" id="A0A095XZI8"/>
<comment type="caution">
    <text evidence="2">The sequence shown here is derived from an EMBL/GenBank/DDBJ whole genome shotgun (WGS) entry which is preliminary data.</text>
</comment>
<dbReference type="Pfam" id="PF18588">
    <property type="entry name" value="WcbI"/>
    <property type="match status" value="1"/>
</dbReference>
<organism evidence="2 3">
    <name type="scientific">Corynebacterium freneyi DNF00450</name>
    <dbReference type="NCBI Taxonomy" id="1287475"/>
    <lineage>
        <taxon>Bacteria</taxon>
        <taxon>Bacillati</taxon>
        <taxon>Actinomycetota</taxon>
        <taxon>Actinomycetes</taxon>
        <taxon>Mycobacteriales</taxon>
        <taxon>Corynebacteriaceae</taxon>
        <taxon>Corynebacterium</taxon>
    </lineage>
</organism>
<dbReference type="Proteomes" id="UP000029548">
    <property type="component" value="Unassembled WGS sequence"/>
</dbReference>
<evidence type="ECO:0000313" key="2">
    <source>
        <dbReference type="EMBL" id="KGF15438.1"/>
    </source>
</evidence>
<dbReference type="InterPro" id="IPR041307">
    <property type="entry name" value="WcbI"/>
</dbReference>
<dbReference type="eggNOG" id="ENOG502ZCJ8">
    <property type="taxonomic scope" value="Bacteria"/>
</dbReference>
<protein>
    <recommendedName>
        <fullName evidence="1">Polysaccharide biosynthesis enzyme WcbI domain-containing protein</fullName>
    </recommendedName>
</protein>
<proteinExistence type="predicted"/>
<evidence type="ECO:0000259" key="1">
    <source>
        <dbReference type="Pfam" id="PF18588"/>
    </source>
</evidence>
<reference evidence="2 3" key="1">
    <citation type="submission" date="2014-07" db="EMBL/GenBank/DDBJ databases">
        <authorList>
            <person name="McCorrison J."/>
            <person name="Sanka R."/>
            <person name="Torralba M."/>
            <person name="Gillis M."/>
            <person name="Haft D.H."/>
            <person name="Methe B."/>
            <person name="Sutton G."/>
            <person name="Nelson K.E."/>
        </authorList>
    </citation>
    <scope>NUCLEOTIDE SEQUENCE [LARGE SCALE GENOMIC DNA]</scope>
    <source>
        <strain evidence="2 3">DNF00450</strain>
    </source>
</reference>
<sequence>MKRVNADPRRIHYGRFYGLSGDETPAGHGTGDDLPLVAVTGNCQAGSLRRLLESTGGADAVLIPPVHELTANDVPHLRALLARADVLVAQPVRDGYRGLPIGWREQAAMLPGHATVVRYPVMRWAGLHPWQVIVRPPSDTSLTPPLVPYHDLRILLSAAGRPGFSLDDGPFAPAPAALRAAAEASIAALCSRETAHGTVPVADLLEAAPTWHTINHPDNATLVEVARRVATAAGIDGEVHDPGWEMLGGIRARIDDAAAAALGVDPAPPGPDWTVDGTAVDPDELREAHLAWYADHPDAVAEGLRRHAALIEMLTGEPA</sequence>
<dbReference type="EMBL" id="JRNE01000076">
    <property type="protein sequence ID" value="KGF15438.1"/>
    <property type="molecule type" value="Genomic_DNA"/>
</dbReference>
<gene>
    <name evidence="2" type="ORF">HMPREF1650_11085</name>
</gene>
<accession>A0A095XZI8</accession>